<comment type="caution">
    <text evidence="3">The sequence shown here is derived from an EMBL/GenBank/DDBJ whole genome shotgun (WGS) entry which is preliminary data.</text>
</comment>
<feature type="domain" description="PorZ N-terminal beta-propeller" evidence="2">
    <location>
        <begin position="43"/>
        <end position="198"/>
    </location>
</feature>
<keyword evidence="1" id="KW-0732">Signal</keyword>
<dbReference type="Gene3D" id="2.130.10.10">
    <property type="entry name" value="YVTN repeat-like/Quinoprotein amine dehydrogenase"/>
    <property type="match status" value="2"/>
</dbReference>
<dbReference type="OrthoDB" id="9807410at2"/>
<dbReference type="InterPro" id="IPR015943">
    <property type="entry name" value="WD40/YVTN_repeat-like_dom_sf"/>
</dbReference>
<sequence>MYRFLTLLCLISIPSLAQTPIGQWQEYLPWLPAISVTVNTDKVYCASSTGLFSVNTGEEQDITRYSKVNGLHDIGISAIGSNNNGVMVAYRNSNLDFLQGNNIYNIPDLLRKQVSADKSIFRIFFNNDNAYLCTGLGIVVVNTTKTEISDTYITGSTGLYTPVYALALLNNYLYAATAEGIKKGPLTGTNLADFRNWTPVQQGLQQDTVQQVIQLGNKLICRQGKQLFQLQNDIWSPWYTDGNAITSLSVNDQHLLVCENSRIIALQTDGTVATTLQDQLIQAPLSAVGYGQDTWIADSLHGLIRYSTGLFTPIAPNGPSSIITGDMLFVNNTLFAAAGGVTDAWAPTGNSNGYYTFNKGEWLQHKTNGIKDLITLAADANGVYIGSFGGGLLYRDKIFKEATNVSGLATDAAGNLWVADYGANANLLLKKPDNSWSFFRSPYAQTGNAISQLLTDDYGQIWMVSPQGNGLFVFNYTSNQWYQFRMGTQSGNLPSNDVYCMAKDKNGAIWVGTGRGVAIMNCADQAATGNCSAYLPIIQQGNFAGYLFQDEQVTTIAIDGADRKWIGSLNGVWLVSEDGETIIEHFNTTNSPLPGNHIYKITIDPLTGEVYFATEKGLMSWHGTATEGTIMQKDSVLVFPNPVPHTYGGTIAIRGLAQNALLKITDISGRLVFQTRALGGQAIWNGTDYTGHRPQSGVYLVFATSEETGEHLVTKIVFIN</sequence>
<feature type="chain" id="PRO_5026944656" description="PorZ N-terminal beta-propeller domain-containing protein" evidence="1">
    <location>
        <begin position="18"/>
        <end position="720"/>
    </location>
</feature>
<dbReference type="EMBL" id="WRXO01000005">
    <property type="protein sequence ID" value="MVT42683.1"/>
    <property type="molecule type" value="Genomic_DNA"/>
</dbReference>
<evidence type="ECO:0000259" key="2">
    <source>
        <dbReference type="Pfam" id="PF21544"/>
    </source>
</evidence>
<gene>
    <name evidence="3" type="ORF">GO495_18970</name>
</gene>
<accession>A0A6N8JBX0</accession>
<dbReference type="Pfam" id="PF21544">
    <property type="entry name" value="PorZ_N_b_propeller"/>
    <property type="match status" value="1"/>
</dbReference>
<keyword evidence="4" id="KW-1185">Reference proteome</keyword>
<reference evidence="3 4" key="1">
    <citation type="submission" date="2019-12" db="EMBL/GenBank/DDBJ databases">
        <title>The draft genomic sequence of strain Chitinophaga oryziterrae JCM 16595.</title>
        <authorList>
            <person name="Zhang X."/>
        </authorList>
    </citation>
    <scope>NUCLEOTIDE SEQUENCE [LARGE SCALE GENOMIC DNA]</scope>
    <source>
        <strain evidence="3 4">JCM 16595</strain>
    </source>
</reference>
<name>A0A6N8JBX0_9BACT</name>
<dbReference type="AlphaFoldDB" id="A0A6N8JBX0"/>
<dbReference type="Pfam" id="PF07494">
    <property type="entry name" value="Reg_prop"/>
    <property type="match status" value="1"/>
</dbReference>
<evidence type="ECO:0000313" key="3">
    <source>
        <dbReference type="EMBL" id="MVT42683.1"/>
    </source>
</evidence>
<evidence type="ECO:0000256" key="1">
    <source>
        <dbReference type="SAM" id="SignalP"/>
    </source>
</evidence>
<dbReference type="InterPro" id="IPR048954">
    <property type="entry name" value="PorZ_N"/>
</dbReference>
<protein>
    <recommendedName>
        <fullName evidence="2">PorZ N-terminal beta-propeller domain-containing protein</fullName>
    </recommendedName>
</protein>
<feature type="signal peptide" evidence="1">
    <location>
        <begin position="1"/>
        <end position="17"/>
    </location>
</feature>
<evidence type="ECO:0000313" key="4">
    <source>
        <dbReference type="Proteomes" id="UP000468388"/>
    </source>
</evidence>
<dbReference type="Proteomes" id="UP000468388">
    <property type="component" value="Unassembled WGS sequence"/>
</dbReference>
<organism evidence="3 4">
    <name type="scientific">Chitinophaga oryziterrae</name>
    <dbReference type="NCBI Taxonomy" id="1031224"/>
    <lineage>
        <taxon>Bacteria</taxon>
        <taxon>Pseudomonadati</taxon>
        <taxon>Bacteroidota</taxon>
        <taxon>Chitinophagia</taxon>
        <taxon>Chitinophagales</taxon>
        <taxon>Chitinophagaceae</taxon>
        <taxon>Chitinophaga</taxon>
    </lineage>
</organism>
<dbReference type="RefSeq" id="WP_157301295.1">
    <property type="nucleotide sequence ID" value="NZ_BAAAZB010000002.1"/>
</dbReference>
<proteinExistence type="predicted"/>
<dbReference type="InterPro" id="IPR011110">
    <property type="entry name" value="Reg_prop"/>
</dbReference>
<dbReference type="SUPFAM" id="SSF63829">
    <property type="entry name" value="Calcium-dependent phosphotriesterase"/>
    <property type="match status" value="1"/>
</dbReference>
<dbReference type="SUPFAM" id="SSF101898">
    <property type="entry name" value="NHL repeat"/>
    <property type="match status" value="1"/>
</dbReference>